<keyword evidence="2" id="KW-1185">Reference proteome</keyword>
<comment type="caution">
    <text evidence="1">The sequence shown here is derived from an EMBL/GenBank/DDBJ whole genome shotgun (WGS) entry which is preliminary data.</text>
</comment>
<dbReference type="Proteomes" id="UP001594351">
    <property type="component" value="Unassembled WGS sequence"/>
</dbReference>
<proteinExistence type="predicted"/>
<dbReference type="EMBL" id="JBHPBY010000170">
    <property type="protein sequence ID" value="MFC1851250.1"/>
    <property type="molecule type" value="Genomic_DNA"/>
</dbReference>
<evidence type="ECO:0000313" key="2">
    <source>
        <dbReference type="Proteomes" id="UP001594351"/>
    </source>
</evidence>
<protein>
    <submittedName>
        <fullName evidence="1">TolB family protein</fullName>
    </submittedName>
</protein>
<evidence type="ECO:0000313" key="1">
    <source>
        <dbReference type="EMBL" id="MFC1851250.1"/>
    </source>
</evidence>
<gene>
    <name evidence="1" type="ORF">ACFL27_13725</name>
</gene>
<dbReference type="SUPFAM" id="SSF82171">
    <property type="entry name" value="DPP6 N-terminal domain-like"/>
    <property type="match status" value="1"/>
</dbReference>
<dbReference type="InterPro" id="IPR011042">
    <property type="entry name" value="6-blade_b-propeller_TolB-like"/>
</dbReference>
<dbReference type="PROSITE" id="PS51257">
    <property type="entry name" value="PROKAR_LIPOPROTEIN"/>
    <property type="match status" value="1"/>
</dbReference>
<reference evidence="1 2" key="1">
    <citation type="submission" date="2024-09" db="EMBL/GenBank/DDBJ databases">
        <title>Laminarin stimulates single cell rates of sulfate reduction while oxygen inhibits transcriptomic activity in coastal marine sediment.</title>
        <authorList>
            <person name="Lindsay M."/>
            <person name="Orcutt B."/>
            <person name="Emerson D."/>
            <person name="Stepanauskas R."/>
            <person name="D'Angelo T."/>
        </authorList>
    </citation>
    <scope>NUCLEOTIDE SEQUENCE [LARGE SCALE GENOMIC DNA]</scope>
    <source>
        <strain evidence="1">SAG AM-311-K15</strain>
    </source>
</reference>
<dbReference type="InterPro" id="IPR011659">
    <property type="entry name" value="WD40"/>
</dbReference>
<dbReference type="Pfam" id="PF07676">
    <property type="entry name" value="PD40"/>
    <property type="match status" value="1"/>
</dbReference>
<accession>A0ABV6YYI5</accession>
<dbReference type="Gene3D" id="2.120.10.30">
    <property type="entry name" value="TolB, C-terminal domain"/>
    <property type="match status" value="1"/>
</dbReference>
<name>A0ABV6YYI5_UNCC1</name>
<organism evidence="1 2">
    <name type="scientific">candidate division CSSED10-310 bacterium</name>
    <dbReference type="NCBI Taxonomy" id="2855610"/>
    <lineage>
        <taxon>Bacteria</taxon>
        <taxon>Bacteria division CSSED10-310</taxon>
    </lineage>
</organism>
<sequence>MVMRSHVSKLVLLITIFGMSACIPKYATHYHKTYAGYGKPREEVAWIIVGYPIIPLSVDGKRIPTEILARNGRCADIIEVDPGGHFIEVGYFTGQEKAKGGIILQNSFEKGMLYTINYSKKGSSWKAWLQKLGPWKLVSPDGKRTIYLDKYTVQNRARFRYVVEQGAEKIYYDVMVFTDNYPSFSPDGKRVAFFSKTGSKFNIVVDGIARQYDGIATVVSQQYYVNSQCFLWSSDSERVLYITQKGRKYLIVVDGKEGKYYDTVYIDGLQFSKDNRNYVYLAKNNQKEFVVVNEIEGTHYDGIKGDTIKFSRFSKRVIYEAQTQGKWEYVTFDIPD</sequence>